<dbReference type="PANTHER" id="PTHR33883">
    <property type="entry name" value="WPP DOMAIN-ASSOCIATED PROTEIN"/>
    <property type="match status" value="1"/>
</dbReference>
<dbReference type="PANTHER" id="PTHR33883:SF7">
    <property type="entry name" value="OS04G0521600 PROTEIN"/>
    <property type="match status" value="1"/>
</dbReference>
<organism evidence="1 2">
    <name type="scientific">Liquidambar formosana</name>
    <name type="common">Formosan gum</name>
    <dbReference type="NCBI Taxonomy" id="63359"/>
    <lineage>
        <taxon>Eukaryota</taxon>
        <taxon>Viridiplantae</taxon>
        <taxon>Streptophyta</taxon>
        <taxon>Embryophyta</taxon>
        <taxon>Tracheophyta</taxon>
        <taxon>Spermatophyta</taxon>
        <taxon>Magnoliopsida</taxon>
        <taxon>eudicotyledons</taxon>
        <taxon>Gunneridae</taxon>
        <taxon>Pentapetalae</taxon>
        <taxon>Saxifragales</taxon>
        <taxon>Altingiaceae</taxon>
        <taxon>Liquidambar</taxon>
    </lineage>
</organism>
<sequence length="439" mass="50363">MEEFLNGRFRMSIADSIVMGILHSAMDRAHEKVQSKEGVLEQLNEILRFSELGIIQLEGCLKIVQAERDNYILENGYEKLLSDLTETRDRLCRRLKGTELAIADKDRELMERLENEWKLKQALELRERELISLCTDLELERTKSDGGTWEIISSNGGSEDEGRDRDECELDEENELYMNKNGCELMPPCHSFRPEQNEQMGSNIRSLKESWSRAFGMIKEAVSLSKLETMEQQWKWTVEKDTISILLKSFMRDLQENLEDKIENPKKQVSISSLMEQWKDMTSEMTTLRHELELLSSQNEFQAKSREGGHNALVPSAQSSCDSLSVQIEELDNVELPEEDCSDDSSHYVAKMIKNHESIIRQKSEELKWLNGEIHRDKGHSSLRKSEDPDGLPISIQRVTSRLDSFINESTKLLAVLDDCGGVHEKMAIDTSADVSSKL</sequence>
<keyword evidence="2" id="KW-1185">Reference proteome</keyword>
<accession>A0AAP0RDA1</accession>
<protein>
    <submittedName>
        <fullName evidence="1">Uncharacterized protein</fullName>
    </submittedName>
</protein>
<proteinExistence type="predicted"/>
<reference evidence="1 2" key="1">
    <citation type="journal article" date="2024" name="Plant J.">
        <title>Genome sequences and population genomics reveal climatic adaptation and genomic divergence between two closely related sweetgum species.</title>
        <authorList>
            <person name="Xu W.Q."/>
            <person name="Ren C.Q."/>
            <person name="Zhang X.Y."/>
            <person name="Comes H.P."/>
            <person name="Liu X.H."/>
            <person name="Li Y.G."/>
            <person name="Kettle C.J."/>
            <person name="Jalonen R."/>
            <person name="Gaisberger H."/>
            <person name="Ma Y.Z."/>
            <person name="Qiu Y.X."/>
        </authorList>
    </citation>
    <scope>NUCLEOTIDE SEQUENCE [LARGE SCALE GENOMIC DNA]</scope>
    <source>
        <strain evidence="1">Hangzhou</strain>
    </source>
</reference>
<name>A0AAP0RDA1_LIQFO</name>
<dbReference type="InterPro" id="IPR037490">
    <property type="entry name" value="WAP"/>
</dbReference>
<evidence type="ECO:0000313" key="2">
    <source>
        <dbReference type="Proteomes" id="UP001415857"/>
    </source>
</evidence>
<dbReference type="AlphaFoldDB" id="A0AAP0RDA1"/>
<dbReference type="Proteomes" id="UP001415857">
    <property type="component" value="Unassembled WGS sequence"/>
</dbReference>
<evidence type="ECO:0000313" key="1">
    <source>
        <dbReference type="EMBL" id="KAK9275613.1"/>
    </source>
</evidence>
<gene>
    <name evidence="1" type="ORF">L1049_022880</name>
</gene>
<dbReference type="EMBL" id="JBBPBK010000011">
    <property type="protein sequence ID" value="KAK9275613.1"/>
    <property type="molecule type" value="Genomic_DNA"/>
</dbReference>
<comment type="caution">
    <text evidence="1">The sequence shown here is derived from an EMBL/GenBank/DDBJ whole genome shotgun (WGS) entry which is preliminary data.</text>
</comment>